<feature type="region of interest" description="Disordered" evidence="1">
    <location>
        <begin position="1"/>
        <end position="22"/>
    </location>
</feature>
<reference evidence="2" key="2">
    <citation type="submission" date="2018-07" db="EMBL/GenBank/DDBJ databases">
        <authorList>
            <consortium name="GenomeTrakr network: Whole genome sequencing for foodborne pathogen traceback"/>
        </authorList>
    </citation>
    <scope>NUCLEOTIDE SEQUENCE</scope>
    <source>
        <strain evidence="2">CFSAN001999</strain>
    </source>
</reference>
<reference evidence="2" key="3">
    <citation type="submission" date="2021-05" db="EMBL/GenBank/DDBJ databases">
        <title>Whole genome PacBio Sequel sequence of Salmonella enterica subsp. enterica.</title>
        <authorList>
            <person name="Hoffmann M."/>
            <person name="Balkey M."/>
            <person name="Luo Y."/>
        </authorList>
    </citation>
    <scope>NUCLEOTIDE SEQUENCE</scope>
    <source>
        <strain evidence="2">CFSAN001999</strain>
    </source>
</reference>
<organism evidence="3">
    <name type="scientific">Salmonella enterica I</name>
    <dbReference type="NCBI Taxonomy" id="59201"/>
    <lineage>
        <taxon>Bacteria</taxon>
        <taxon>Pseudomonadati</taxon>
        <taxon>Pseudomonadota</taxon>
        <taxon>Gammaproteobacteria</taxon>
        <taxon>Enterobacterales</taxon>
        <taxon>Enterobacteriaceae</taxon>
        <taxon>Salmonella</taxon>
    </lineage>
</organism>
<sequence length="80" mass="9205">MFRWPGDIGRHEDEMTNYGTTTLPRTSVVPGMLVKYQGRTYRASANVGKGLYLFTLFERLRTTNDEIEVYLNQHGKPATH</sequence>
<dbReference type="InterPro" id="IPR059213">
    <property type="entry name" value="KilR-like"/>
</dbReference>
<reference evidence="3" key="4">
    <citation type="submission" date="2021-05" db="EMBL/GenBank/DDBJ databases">
        <title>Whole genome sequencing of cultured pathogen.</title>
        <authorList>
            <person name="Hoffmann M."/>
            <person name="Balkey M."/>
            <person name="Luo Y."/>
        </authorList>
    </citation>
    <scope>NUCLEOTIDE SEQUENCE</scope>
    <source>
        <strain evidence="3">CFSAN058588</strain>
    </source>
</reference>
<dbReference type="RefSeq" id="WP_001528648.1">
    <property type="nucleotide sequence ID" value="NZ_CP077702.1"/>
</dbReference>
<dbReference type="EMBL" id="CP074675">
    <property type="protein sequence ID" value="QWI81563.1"/>
    <property type="molecule type" value="Genomic_DNA"/>
</dbReference>
<evidence type="ECO:0000313" key="2">
    <source>
        <dbReference type="EMBL" id="QWI81563.1"/>
    </source>
</evidence>
<keyword evidence="3" id="KW-0131">Cell cycle</keyword>
<reference evidence="3" key="1">
    <citation type="submission" date="2018-04" db="EMBL/GenBank/DDBJ databases">
        <authorList>
            <person name="Bell R."/>
        </authorList>
    </citation>
    <scope>NUCLEOTIDE SEQUENCE</scope>
    <source>
        <strain evidence="3">CFSAN058588</strain>
    </source>
</reference>
<evidence type="ECO:0000313" key="3">
    <source>
        <dbReference type="EMBL" id="QXR64830.1"/>
    </source>
</evidence>
<evidence type="ECO:0000256" key="1">
    <source>
        <dbReference type="SAM" id="MobiDB-lite"/>
    </source>
</evidence>
<name>A0A8F6SA29_SALET</name>
<dbReference type="EMBL" id="CP077702">
    <property type="protein sequence ID" value="QXR64830.1"/>
    <property type="molecule type" value="Genomic_DNA"/>
</dbReference>
<accession>A0A8F6SA29</accession>
<gene>
    <name evidence="3" type="ORF">DAX60_005860</name>
    <name evidence="2" type="ORF">XB40_005440</name>
</gene>
<dbReference type="AlphaFoldDB" id="A0A8F6SA29"/>
<keyword evidence="3" id="KW-0132">Cell division</keyword>
<dbReference type="GO" id="GO:0051301">
    <property type="term" value="P:cell division"/>
    <property type="evidence" value="ECO:0007669"/>
    <property type="project" value="UniProtKB-KW"/>
</dbReference>
<dbReference type="NCBIfam" id="NF008465">
    <property type="entry name" value="PRK11354.1"/>
    <property type="match status" value="1"/>
</dbReference>
<proteinExistence type="predicted"/>
<protein>
    <submittedName>
        <fullName evidence="3">Cell division protein FtsZ</fullName>
    </submittedName>
</protein>